<dbReference type="Proteomes" id="UP000499080">
    <property type="component" value="Unassembled WGS sequence"/>
</dbReference>
<keyword evidence="2" id="KW-1185">Reference proteome</keyword>
<protein>
    <submittedName>
        <fullName evidence="1">Uncharacterized protein</fullName>
    </submittedName>
</protein>
<evidence type="ECO:0000313" key="2">
    <source>
        <dbReference type="Proteomes" id="UP000499080"/>
    </source>
</evidence>
<gene>
    <name evidence="1" type="ORF">AVEN_268894_1</name>
</gene>
<dbReference type="AlphaFoldDB" id="A0A4Y2WB35"/>
<proteinExistence type="predicted"/>
<organism evidence="1 2">
    <name type="scientific">Araneus ventricosus</name>
    <name type="common">Orbweaver spider</name>
    <name type="synonym">Epeira ventricosa</name>
    <dbReference type="NCBI Taxonomy" id="182803"/>
    <lineage>
        <taxon>Eukaryota</taxon>
        <taxon>Metazoa</taxon>
        <taxon>Ecdysozoa</taxon>
        <taxon>Arthropoda</taxon>
        <taxon>Chelicerata</taxon>
        <taxon>Arachnida</taxon>
        <taxon>Araneae</taxon>
        <taxon>Araneomorphae</taxon>
        <taxon>Entelegynae</taxon>
        <taxon>Araneoidea</taxon>
        <taxon>Araneidae</taxon>
        <taxon>Araneus</taxon>
    </lineage>
</organism>
<evidence type="ECO:0000313" key="1">
    <source>
        <dbReference type="EMBL" id="GBO34665.1"/>
    </source>
</evidence>
<comment type="caution">
    <text evidence="1">The sequence shown here is derived from an EMBL/GenBank/DDBJ whole genome shotgun (WGS) entry which is preliminary data.</text>
</comment>
<accession>A0A4Y2WB35</accession>
<feature type="non-terminal residue" evidence="1">
    <location>
        <position position="72"/>
    </location>
</feature>
<dbReference type="EMBL" id="BGPR01058501">
    <property type="protein sequence ID" value="GBO34665.1"/>
    <property type="molecule type" value="Genomic_DNA"/>
</dbReference>
<reference evidence="1 2" key="1">
    <citation type="journal article" date="2019" name="Sci. Rep.">
        <title>Orb-weaving spider Araneus ventricosus genome elucidates the spidroin gene catalogue.</title>
        <authorList>
            <person name="Kono N."/>
            <person name="Nakamura H."/>
            <person name="Ohtoshi R."/>
            <person name="Moran D.A.P."/>
            <person name="Shinohara A."/>
            <person name="Yoshida Y."/>
            <person name="Fujiwara M."/>
            <person name="Mori M."/>
            <person name="Tomita M."/>
            <person name="Arakawa K."/>
        </authorList>
    </citation>
    <scope>NUCLEOTIDE SEQUENCE [LARGE SCALE GENOMIC DNA]</scope>
</reference>
<sequence length="72" mass="7735">MFEEGGGGETVRGLGALFSGSGYRRELCDIDQLGQVRLKSDFGKQLEVSIPETLGSATCETPGSLVVWFHVD</sequence>
<name>A0A4Y2WB35_ARAVE</name>